<feature type="chain" id="PRO_5035153200" evidence="1">
    <location>
        <begin position="20"/>
        <end position="240"/>
    </location>
</feature>
<protein>
    <submittedName>
        <fullName evidence="2">Uncharacterized protein</fullName>
    </submittedName>
</protein>
<sequence length="240" mass="25376">MKSFALSACIALILCSTLASEGIHSLVKDNVAGVAKVVDDGASLVINQWVDTLMDSTLKQIFEGLIPIDPIKLPIVHPSLGINLNAQIFDVTLNGLNSLHRVGVANTEIDVATMTALVTFDAGITNMNINASMEINTYFKLGPPVKISGNLGYGIGTVVVKMGTGIASPYAELVSFKLMEIGNFTMKVEGLGTLLNGLAGQLTVLVFNALKEPIRQQAEITLRDVISKALEKSPPALSIG</sequence>
<dbReference type="InterPro" id="IPR020234">
    <property type="entry name" value="Mite_allergen_group-7"/>
</dbReference>
<gene>
    <name evidence="2" type="ORF">AFUS01_LOCUS14417</name>
</gene>
<evidence type="ECO:0000256" key="1">
    <source>
        <dbReference type="SAM" id="SignalP"/>
    </source>
</evidence>
<organism evidence="2 3">
    <name type="scientific">Allacma fusca</name>
    <dbReference type="NCBI Taxonomy" id="39272"/>
    <lineage>
        <taxon>Eukaryota</taxon>
        <taxon>Metazoa</taxon>
        <taxon>Ecdysozoa</taxon>
        <taxon>Arthropoda</taxon>
        <taxon>Hexapoda</taxon>
        <taxon>Collembola</taxon>
        <taxon>Symphypleona</taxon>
        <taxon>Sminthuridae</taxon>
        <taxon>Allacma</taxon>
    </lineage>
</organism>
<dbReference type="AlphaFoldDB" id="A0A8J2P4M3"/>
<name>A0A8J2P4M3_9HEXA</name>
<accession>A0A8J2P4M3</accession>
<dbReference type="Pfam" id="PF16984">
    <property type="entry name" value="Grp7_allergen"/>
    <property type="match status" value="1"/>
</dbReference>
<comment type="caution">
    <text evidence="2">The sequence shown here is derived from an EMBL/GenBank/DDBJ whole genome shotgun (WGS) entry which is preliminary data.</text>
</comment>
<dbReference type="EMBL" id="CAJVCH010122373">
    <property type="protein sequence ID" value="CAG7725461.1"/>
    <property type="molecule type" value="Genomic_DNA"/>
</dbReference>
<evidence type="ECO:0000313" key="2">
    <source>
        <dbReference type="EMBL" id="CAG7725461.1"/>
    </source>
</evidence>
<feature type="signal peptide" evidence="1">
    <location>
        <begin position="1"/>
        <end position="19"/>
    </location>
</feature>
<proteinExistence type="predicted"/>
<reference evidence="2" key="1">
    <citation type="submission" date="2021-06" db="EMBL/GenBank/DDBJ databases">
        <authorList>
            <person name="Hodson N. C."/>
            <person name="Mongue J. A."/>
            <person name="Jaron S. K."/>
        </authorList>
    </citation>
    <scope>NUCLEOTIDE SEQUENCE</scope>
</reference>
<evidence type="ECO:0000313" key="3">
    <source>
        <dbReference type="Proteomes" id="UP000708208"/>
    </source>
</evidence>
<dbReference type="Proteomes" id="UP000708208">
    <property type="component" value="Unassembled WGS sequence"/>
</dbReference>
<keyword evidence="3" id="KW-1185">Reference proteome</keyword>
<keyword evidence="1" id="KW-0732">Signal</keyword>